<name>A0AAU9CLD0_9BACT</name>
<dbReference type="AlphaFoldDB" id="A0AAU9CLD0"/>
<dbReference type="PANTHER" id="PTHR11669:SF8">
    <property type="entry name" value="DNA POLYMERASE III SUBUNIT DELTA"/>
    <property type="match status" value="1"/>
</dbReference>
<dbReference type="KEGG" id="fax:FUAX_34400"/>
<evidence type="ECO:0000313" key="2">
    <source>
        <dbReference type="Proteomes" id="UP001348817"/>
    </source>
</evidence>
<dbReference type="Pfam" id="PF13177">
    <property type="entry name" value="DNA_pol3_delta2"/>
    <property type="match status" value="1"/>
</dbReference>
<dbReference type="PANTHER" id="PTHR11669">
    <property type="entry name" value="REPLICATION FACTOR C / DNA POLYMERASE III GAMMA-TAU SUBUNIT"/>
    <property type="match status" value="1"/>
</dbReference>
<protein>
    <submittedName>
        <fullName evidence="1">DNA polymerase III subunit delta</fullName>
    </submittedName>
</protein>
<dbReference type="SUPFAM" id="SSF52540">
    <property type="entry name" value="P-loop containing nucleoside triphosphate hydrolases"/>
    <property type="match status" value="1"/>
</dbReference>
<accession>A0AAU9CLD0</accession>
<dbReference type="EMBL" id="AP025314">
    <property type="protein sequence ID" value="BDD11008.1"/>
    <property type="molecule type" value="Genomic_DNA"/>
</dbReference>
<keyword evidence="2" id="KW-1185">Reference proteome</keyword>
<reference evidence="1 2" key="1">
    <citation type="submission" date="2021-12" db="EMBL/GenBank/DDBJ databases">
        <title>Genome sequencing of bacteria with rrn-lacking chromosome and rrn-plasmid.</title>
        <authorList>
            <person name="Anda M."/>
            <person name="Iwasaki W."/>
        </authorList>
    </citation>
    <scope>NUCLEOTIDE SEQUENCE [LARGE SCALE GENOMIC DNA]</scope>
    <source>
        <strain evidence="1 2">DSM 100852</strain>
    </source>
</reference>
<organism evidence="1 2">
    <name type="scientific">Fulvitalea axinellae</name>
    <dbReference type="NCBI Taxonomy" id="1182444"/>
    <lineage>
        <taxon>Bacteria</taxon>
        <taxon>Pseudomonadati</taxon>
        <taxon>Bacteroidota</taxon>
        <taxon>Cytophagia</taxon>
        <taxon>Cytophagales</taxon>
        <taxon>Persicobacteraceae</taxon>
        <taxon>Fulvitalea</taxon>
    </lineage>
</organism>
<proteinExistence type="predicted"/>
<gene>
    <name evidence="1" type="ORF">FUAX_34400</name>
</gene>
<sequence length="375" mass="42378">MLFAEIKGQEAVKEKLIGAVAGNHVAHAQLFSGPTGSPTLAMALAFSTFILCENRQEHDACGQCPSCHKMTKLTHPDMHFSFPVSGTTKITKSLDLVSKNFLDPWRKFLTENPYGDSDDWALGFGGENKQLNISKEESRQIINALSLKAFEGRYKIMLIWLPEFMHPTGANALLKILEEPPQDTFFFLVSQHSEQLLTTIRSRTQQVKINGFSDEELSATLNENYGIPAEKASSVAVMADGNIKQALTFLEEVEDPGHESFRNWMRLCYGWDFTGLVASADSFQKMTKVERRHLLEYGLNIMRESLIYQYQTEKIARLTGNEAGFVQRFSKTLTPEKISESTELINTALYHLERNANPKILFMDLSLDIARLLRK</sequence>
<dbReference type="RefSeq" id="WP_338392530.1">
    <property type="nucleotide sequence ID" value="NZ_AP025314.1"/>
</dbReference>
<dbReference type="InterPro" id="IPR027417">
    <property type="entry name" value="P-loop_NTPase"/>
</dbReference>
<dbReference type="Proteomes" id="UP001348817">
    <property type="component" value="Chromosome"/>
</dbReference>
<dbReference type="GO" id="GO:0006261">
    <property type="term" value="P:DNA-templated DNA replication"/>
    <property type="evidence" value="ECO:0007669"/>
    <property type="project" value="TreeGrafter"/>
</dbReference>
<dbReference type="Gene3D" id="3.40.50.300">
    <property type="entry name" value="P-loop containing nucleotide triphosphate hydrolases"/>
    <property type="match status" value="1"/>
</dbReference>
<evidence type="ECO:0000313" key="1">
    <source>
        <dbReference type="EMBL" id="BDD11008.1"/>
    </source>
</evidence>
<dbReference type="InterPro" id="IPR050238">
    <property type="entry name" value="DNA_Rep/Repair_Clamp_Loader"/>
</dbReference>